<dbReference type="SMART" id="SM00430">
    <property type="entry name" value="HOLI"/>
    <property type="match status" value="1"/>
</dbReference>
<keyword evidence="8" id="KW-0804">Transcription</keyword>
<evidence type="ECO:0000256" key="10">
    <source>
        <dbReference type="ARBA" id="ARBA00023242"/>
    </source>
</evidence>
<dbReference type="Proteomes" id="UP001175271">
    <property type="component" value="Unassembled WGS sequence"/>
</dbReference>
<evidence type="ECO:0000256" key="4">
    <source>
        <dbReference type="ARBA" id="ARBA00022771"/>
    </source>
</evidence>
<dbReference type="GO" id="GO:0005634">
    <property type="term" value="C:nucleus"/>
    <property type="evidence" value="ECO:0007669"/>
    <property type="project" value="UniProtKB-SubCell"/>
</dbReference>
<dbReference type="GO" id="GO:0003700">
    <property type="term" value="F:DNA-binding transcription factor activity"/>
    <property type="evidence" value="ECO:0007669"/>
    <property type="project" value="InterPro"/>
</dbReference>
<dbReference type="PANTHER" id="PTHR45680:SF23">
    <property type="entry name" value="NUCLEAR HORMONE RECEPTOR FAMILY"/>
    <property type="match status" value="1"/>
</dbReference>
<keyword evidence="14" id="KW-1185">Reference proteome</keyword>
<dbReference type="InterPro" id="IPR000536">
    <property type="entry name" value="Nucl_hrmn_rcpt_lig-bd"/>
</dbReference>
<dbReference type="PROSITE" id="PS51030">
    <property type="entry name" value="NUCLEAR_REC_DBD_2"/>
    <property type="match status" value="1"/>
</dbReference>
<sequence>MCFVSSRKEETHTMTSPPLAACGRPPELSSELIVTAFRVLASISPLFFSFSRHIDIAFCKDAAFARCHMAVTCVVCGGTAQGIHFRVNSCRACAAFFRRTAANSTKLKCRTATKACKVTSDEKFSCRYCRLAKCRKVGMVLSVSSTTPTTHAFAQQSSVLPMEHSGSEASTSLSPEDNISALPDLEFEDHKMKYDPSRILDEFKKIFNDDSNVLSPMACEAIAPTGMQSLLYAFLSLNPLVDPDTVMECEKIDVKVVIQHYESFLVRTARWAMCCVPFQQLLTADKWVVFRHVLPFFYALEKSRQAVHLFGKDPNDAHVMVTDNICADITKFHFESTSVDSADAKDFSEYTMEMFVSGYNGIIKPMKKLKLTDFEIVYLIGQIMWSLRREKDATPEVIEIGSRFVEQISNELHNYYVYELRLDNYAGRLARILRLQSELETLADIHHRKLLMSNVFHKYNIDFIDSILYANVE</sequence>
<dbReference type="AlphaFoldDB" id="A0AA39LWF7"/>
<keyword evidence="5" id="KW-0862">Zinc</keyword>
<keyword evidence="9" id="KW-0675">Receptor</keyword>
<dbReference type="Pfam" id="PF00105">
    <property type="entry name" value="zf-C4"/>
    <property type="match status" value="1"/>
</dbReference>
<evidence type="ECO:0000259" key="11">
    <source>
        <dbReference type="PROSITE" id="PS51030"/>
    </source>
</evidence>
<evidence type="ECO:0000256" key="2">
    <source>
        <dbReference type="ARBA" id="ARBA00005993"/>
    </source>
</evidence>
<evidence type="ECO:0008006" key="15">
    <source>
        <dbReference type="Google" id="ProtNLM"/>
    </source>
</evidence>
<evidence type="ECO:0000256" key="6">
    <source>
        <dbReference type="ARBA" id="ARBA00023015"/>
    </source>
</evidence>
<gene>
    <name evidence="13" type="ORF">QR680_006042</name>
</gene>
<dbReference type="Pfam" id="PF00104">
    <property type="entry name" value="Hormone_recep"/>
    <property type="match status" value="1"/>
</dbReference>
<evidence type="ECO:0000256" key="3">
    <source>
        <dbReference type="ARBA" id="ARBA00022723"/>
    </source>
</evidence>
<feature type="domain" description="NR LBD" evidence="12">
    <location>
        <begin position="222"/>
        <end position="472"/>
    </location>
</feature>
<keyword evidence="4" id="KW-0863">Zinc-finger</keyword>
<dbReference type="EMBL" id="JAUCMV010000003">
    <property type="protein sequence ID" value="KAK0412113.1"/>
    <property type="molecule type" value="Genomic_DNA"/>
</dbReference>
<accession>A0AA39LWF7</accession>
<feature type="domain" description="Nuclear receptor" evidence="11">
    <location>
        <begin position="70"/>
        <end position="146"/>
    </location>
</feature>
<comment type="similarity">
    <text evidence="2">Belongs to the nuclear hormone receptor family.</text>
</comment>
<dbReference type="PROSITE" id="PS51843">
    <property type="entry name" value="NR_LBD"/>
    <property type="match status" value="1"/>
</dbReference>
<evidence type="ECO:0000256" key="8">
    <source>
        <dbReference type="ARBA" id="ARBA00023163"/>
    </source>
</evidence>
<dbReference type="Gene3D" id="3.30.50.10">
    <property type="entry name" value="Erythroid Transcription Factor GATA-1, subunit A"/>
    <property type="match status" value="1"/>
</dbReference>
<dbReference type="Gene3D" id="1.10.565.10">
    <property type="entry name" value="Retinoid X Receptor"/>
    <property type="match status" value="1"/>
</dbReference>
<dbReference type="InterPro" id="IPR013088">
    <property type="entry name" value="Znf_NHR/GATA"/>
</dbReference>
<dbReference type="PRINTS" id="PR00047">
    <property type="entry name" value="STROIDFINGER"/>
</dbReference>
<evidence type="ECO:0000313" key="13">
    <source>
        <dbReference type="EMBL" id="KAK0412113.1"/>
    </source>
</evidence>
<comment type="caution">
    <text evidence="13">The sequence shown here is derived from an EMBL/GenBank/DDBJ whole genome shotgun (WGS) entry which is preliminary data.</text>
</comment>
<keyword evidence="3" id="KW-0479">Metal-binding</keyword>
<dbReference type="InterPro" id="IPR001628">
    <property type="entry name" value="Znf_hrmn_rcpt"/>
</dbReference>
<organism evidence="13 14">
    <name type="scientific">Steinernema hermaphroditum</name>
    <dbReference type="NCBI Taxonomy" id="289476"/>
    <lineage>
        <taxon>Eukaryota</taxon>
        <taxon>Metazoa</taxon>
        <taxon>Ecdysozoa</taxon>
        <taxon>Nematoda</taxon>
        <taxon>Chromadorea</taxon>
        <taxon>Rhabditida</taxon>
        <taxon>Tylenchina</taxon>
        <taxon>Panagrolaimomorpha</taxon>
        <taxon>Strongyloidoidea</taxon>
        <taxon>Steinernematidae</taxon>
        <taxon>Steinernema</taxon>
    </lineage>
</organism>
<dbReference type="InterPro" id="IPR051152">
    <property type="entry name" value="C.elegans_Orphan_NR"/>
</dbReference>
<dbReference type="SUPFAM" id="SSF48508">
    <property type="entry name" value="Nuclear receptor ligand-binding domain"/>
    <property type="match status" value="1"/>
</dbReference>
<reference evidence="13" key="1">
    <citation type="submission" date="2023-06" db="EMBL/GenBank/DDBJ databases">
        <title>Genomic analysis of the entomopathogenic nematode Steinernema hermaphroditum.</title>
        <authorList>
            <person name="Schwarz E.M."/>
            <person name="Heppert J.K."/>
            <person name="Baniya A."/>
            <person name="Schwartz H.T."/>
            <person name="Tan C.-H."/>
            <person name="Antoshechkin I."/>
            <person name="Sternberg P.W."/>
            <person name="Goodrich-Blair H."/>
            <person name="Dillman A.R."/>
        </authorList>
    </citation>
    <scope>NUCLEOTIDE SEQUENCE</scope>
    <source>
        <strain evidence="13">PS9179</strain>
        <tissue evidence="13">Whole animal</tissue>
    </source>
</reference>
<dbReference type="CDD" id="cd06960">
    <property type="entry name" value="NR_DBD_HNF4A"/>
    <property type="match status" value="1"/>
</dbReference>
<name>A0AA39LWF7_9BILA</name>
<dbReference type="GO" id="GO:0000978">
    <property type="term" value="F:RNA polymerase II cis-regulatory region sequence-specific DNA binding"/>
    <property type="evidence" value="ECO:0007669"/>
    <property type="project" value="InterPro"/>
</dbReference>
<keyword evidence="7" id="KW-0238">DNA-binding</keyword>
<comment type="subcellular location">
    <subcellularLocation>
        <location evidence="1">Nucleus</location>
    </subcellularLocation>
</comment>
<dbReference type="InterPro" id="IPR049636">
    <property type="entry name" value="HNF4-like_DBD"/>
</dbReference>
<dbReference type="GO" id="GO:0008270">
    <property type="term" value="F:zinc ion binding"/>
    <property type="evidence" value="ECO:0007669"/>
    <property type="project" value="UniProtKB-KW"/>
</dbReference>
<protein>
    <recommendedName>
        <fullName evidence="15">Nuclear receptor domain-containing protein</fullName>
    </recommendedName>
</protein>
<dbReference type="SUPFAM" id="SSF57716">
    <property type="entry name" value="Glucocorticoid receptor-like (DNA-binding domain)"/>
    <property type="match status" value="1"/>
</dbReference>
<dbReference type="SMART" id="SM00399">
    <property type="entry name" value="ZnF_C4"/>
    <property type="match status" value="1"/>
</dbReference>
<dbReference type="InterPro" id="IPR035500">
    <property type="entry name" value="NHR-like_dom_sf"/>
</dbReference>
<proteinExistence type="inferred from homology"/>
<evidence type="ECO:0000313" key="14">
    <source>
        <dbReference type="Proteomes" id="UP001175271"/>
    </source>
</evidence>
<evidence type="ECO:0000256" key="5">
    <source>
        <dbReference type="ARBA" id="ARBA00022833"/>
    </source>
</evidence>
<dbReference type="PANTHER" id="PTHR45680">
    <property type="entry name" value="NUCLEAR HORMONE RECEPTOR FAMILY"/>
    <property type="match status" value="1"/>
</dbReference>
<keyword evidence="10" id="KW-0539">Nucleus</keyword>
<evidence type="ECO:0000256" key="1">
    <source>
        <dbReference type="ARBA" id="ARBA00004123"/>
    </source>
</evidence>
<evidence type="ECO:0000259" key="12">
    <source>
        <dbReference type="PROSITE" id="PS51843"/>
    </source>
</evidence>
<keyword evidence="6" id="KW-0805">Transcription regulation</keyword>
<evidence type="ECO:0000256" key="7">
    <source>
        <dbReference type="ARBA" id="ARBA00023125"/>
    </source>
</evidence>
<evidence type="ECO:0000256" key="9">
    <source>
        <dbReference type="ARBA" id="ARBA00023170"/>
    </source>
</evidence>